<dbReference type="AlphaFoldDB" id="A0A6A6U0K2"/>
<reference evidence="2" key="1">
    <citation type="journal article" date="2020" name="Stud. Mycol.">
        <title>101 Dothideomycetes genomes: a test case for predicting lifestyles and emergence of pathogens.</title>
        <authorList>
            <person name="Haridas S."/>
            <person name="Albert R."/>
            <person name="Binder M."/>
            <person name="Bloem J."/>
            <person name="Labutti K."/>
            <person name="Salamov A."/>
            <person name="Andreopoulos B."/>
            <person name="Baker S."/>
            <person name="Barry K."/>
            <person name="Bills G."/>
            <person name="Bluhm B."/>
            <person name="Cannon C."/>
            <person name="Castanera R."/>
            <person name="Culley D."/>
            <person name="Daum C."/>
            <person name="Ezra D."/>
            <person name="Gonzalez J."/>
            <person name="Henrissat B."/>
            <person name="Kuo A."/>
            <person name="Liang C."/>
            <person name="Lipzen A."/>
            <person name="Lutzoni F."/>
            <person name="Magnuson J."/>
            <person name="Mondo S."/>
            <person name="Nolan M."/>
            <person name="Ohm R."/>
            <person name="Pangilinan J."/>
            <person name="Park H.-J."/>
            <person name="Ramirez L."/>
            <person name="Alfaro M."/>
            <person name="Sun H."/>
            <person name="Tritt A."/>
            <person name="Yoshinaga Y."/>
            <person name="Zwiers L.-H."/>
            <person name="Turgeon B."/>
            <person name="Goodwin S."/>
            <person name="Spatafora J."/>
            <person name="Crous P."/>
            <person name="Grigoriev I."/>
        </authorList>
    </citation>
    <scope>NUCLEOTIDE SEQUENCE</scope>
    <source>
        <strain evidence="2">CBS 115976</strain>
    </source>
</reference>
<keyword evidence="3" id="KW-1185">Reference proteome</keyword>
<proteinExistence type="predicted"/>
<feature type="compositionally biased region" description="Polar residues" evidence="1">
    <location>
        <begin position="257"/>
        <end position="269"/>
    </location>
</feature>
<accession>A0A6A6U0K2</accession>
<dbReference type="Proteomes" id="UP000799302">
    <property type="component" value="Unassembled WGS sequence"/>
</dbReference>
<organism evidence="2 3">
    <name type="scientific">Microthyrium microscopicum</name>
    <dbReference type="NCBI Taxonomy" id="703497"/>
    <lineage>
        <taxon>Eukaryota</taxon>
        <taxon>Fungi</taxon>
        <taxon>Dikarya</taxon>
        <taxon>Ascomycota</taxon>
        <taxon>Pezizomycotina</taxon>
        <taxon>Dothideomycetes</taxon>
        <taxon>Dothideomycetes incertae sedis</taxon>
        <taxon>Microthyriales</taxon>
        <taxon>Microthyriaceae</taxon>
        <taxon>Microthyrium</taxon>
    </lineage>
</organism>
<evidence type="ECO:0000256" key="1">
    <source>
        <dbReference type="SAM" id="MobiDB-lite"/>
    </source>
</evidence>
<gene>
    <name evidence="2" type="ORF">BT63DRAFT_66675</name>
</gene>
<protein>
    <submittedName>
        <fullName evidence="2">Uncharacterized protein</fullName>
    </submittedName>
</protein>
<name>A0A6A6U0K2_9PEZI</name>
<sequence>MKTNKHNACPTQLLVFPVVHGGFSLMHNRIIQEYFQHQVLFKGPFRMAVTARQMDVGPTEYHPPAKGVFKPNWSLPTGQVAAAWWRDPSEASRDVVSSRTVAVHPTPDPRTAASGRVTRSKTATVTGKAANGPERGRQNNVARQPTAIDPPSTTSVDAPPNSPAAWQPPAGQATTSGNQAKESGPSTKAKDTPSQSQIPREAAAGFHPDYHVGYSAGYNDGLALGRGQGYDQGFVLGQQHAYKLMKERHIDEERKPSATTTSQPSYCTRGSSRAEYAMEWLPPLKS</sequence>
<evidence type="ECO:0000313" key="2">
    <source>
        <dbReference type="EMBL" id="KAF2665470.1"/>
    </source>
</evidence>
<feature type="region of interest" description="Disordered" evidence="1">
    <location>
        <begin position="249"/>
        <end position="269"/>
    </location>
</feature>
<feature type="compositionally biased region" description="Polar residues" evidence="1">
    <location>
        <begin position="172"/>
        <end position="198"/>
    </location>
</feature>
<evidence type="ECO:0000313" key="3">
    <source>
        <dbReference type="Proteomes" id="UP000799302"/>
    </source>
</evidence>
<dbReference type="EMBL" id="MU004240">
    <property type="protein sequence ID" value="KAF2665470.1"/>
    <property type="molecule type" value="Genomic_DNA"/>
</dbReference>
<feature type="region of interest" description="Disordered" evidence="1">
    <location>
        <begin position="97"/>
        <end position="198"/>
    </location>
</feature>